<dbReference type="GO" id="GO:0006574">
    <property type="term" value="P:L-valine catabolic process"/>
    <property type="evidence" value="ECO:0007669"/>
    <property type="project" value="UniProtKB-UniRule"/>
</dbReference>
<feature type="transmembrane region" description="Helical" evidence="5">
    <location>
        <begin position="37"/>
        <end position="56"/>
    </location>
</feature>
<reference evidence="7" key="3">
    <citation type="journal article" date="2017" name="Nature">
        <title>Genome sequence of the progenitor of the wheat D genome Aegilops tauschii.</title>
        <authorList>
            <person name="Luo M.C."/>
            <person name="Gu Y.Q."/>
            <person name="Puiu D."/>
            <person name="Wang H."/>
            <person name="Twardziok S.O."/>
            <person name="Deal K.R."/>
            <person name="Huo N."/>
            <person name="Zhu T."/>
            <person name="Wang L."/>
            <person name="Wang Y."/>
            <person name="McGuire P.E."/>
            <person name="Liu S."/>
            <person name="Long H."/>
            <person name="Ramasamy R.K."/>
            <person name="Rodriguez J.C."/>
            <person name="Van S.L."/>
            <person name="Yuan L."/>
            <person name="Wang Z."/>
            <person name="Xia Z."/>
            <person name="Xiao L."/>
            <person name="Anderson O.D."/>
            <person name="Ouyang S."/>
            <person name="Liang Y."/>
            <person name="Zimin A.V."/>
            <person name="Pertea G."/>
            <person name="Qi P."/>
            <person name="Bennetzen J.L."/>
            <person name="Dai X."/>
            <person name="Dawson M.W."/>
            <person name="Muller H.G."/>
            <person name="Kugler K."/>
            <person name="Rivarola-Duarte L."/>
            <person name="Spannagl M."/>
            <person name="Mayer K.F.X."/>
            <person name="Lu F.H."/>
            <person name="Bevan M.W."/>
            <person name="Leroy P."/>
            <person name="Li P."/>
            <person name="You F.M."/>
            <person name="Sun Q."/>
            <person name="Liu Z."/>
            <person name="Lyons E."/>
            <person name="Wicker T."/>
            <person name="Salzberg S.L."/>
            <person name="Devos K.M."/>
            <person name="Dvorak J."/>
        </authorList>
    </citation>
    <scope>NUCLEOTIDE SEQUENCE [LARGE SCALE GENOMIC DNA]</scope>
    <source>
        <strain evidence="7">cv. AL8/78</strain>
    </source>
</reference>
<dbReference type="Proteomes" id="UP000015105">
    <property type="component" value="Chromosome 1D"/>
</dbReference>
<keyword evidence="5" id="KW-0812">Transmembrane</keyword>
<dbReference type="Pfam" id="PF16113">
    <property type="entry name" value="ECH_2"/>
    <property type="match status" value="1"/>
</dbReference>
<keyword evidence="3 4" id="KW-0378">Hydrolase</keyword>
<comment type="pathway">
    <text evidence="4">Amino-acid degradation; L-valine degradation.</text>
</comment>
<dbReference type="Gramene" id="AET1Gv20496100.11">
    <property type="protein sequence ID" value="AET1Gv20496100.11"/>
    <property type="gene ID" value="AET1Gv20496100"/>
</dbReference>
<keyword evidence="8" id="KW-1185">Reference proteome</keyword>
<keyword evidence="5" id="KW-0472">Membrane</keyword>
<evidence type="ECO:0000256" key="2">
    <source>
        <dbReference type="ARBA" id="ARBA00011915"/>
    </source>
</evidence>
<dbReference type="InterPro" id="IPR029045">
    <property type="entry name" value="ClpP/crotonase-like_dom_sf"/>
</dbReference>
<accession>A0A452YPZ7</accession>
<comment type="similarity">
    <text evidence="4">Belongs to the enoyl-CoA hydratase/isomerase family.</text>
</comment>
<evidence type="ECO:0000313" key="8">
    <source>
        <dbReference type="Proteomes" id="UP000015105"/>
    </source>
</evidence>
<keyword evidence="5" id="KW-1133">Transmembrane helix</keyword>
<evidence type="ECO:0000256" key="3">
    <source>
        <dbReference type="ARBA" id="ARBA00022801"/>
    </source>
</evidence>
<comment type="catalytic activity">
    <reaction evidence="1 4">
        <text>3-hydroxy-2-methylpropanoyl-CoA + H2O = 3-hydroxy-2-methylpropanoate + CoA + H(+)</text>
        <dbReference type="Rhea" id="RHEA:20888"/>
        <dbReference type="ChEBI" id="CHEBI:11805"/>
        <dbReference type="ChEBI" id="CHEBI:15377"/>
        <dbReference type="ChEBI" id="CHEBI:15378"/>
        <dbReference type="ChEBI" id="CHEBI:57287"/>
        <dbReference type="ChEBI" id="CHEBI:57340"/>
        <dbReference type="EC" id="3.1.2.4"/>
    </reaction>
</comment>
<dbReference type="EC" id="3.1.2.4" evidence="2 4"/>
<feature type="domain" description="Enoyl-CoA hydratase/isomerase" evidence="6">
    <location>
        <begin position="1"/>
        <end position="35"/>
    </location>
</feature>
<protein>
    <recommendedName>
        <fullName evidence="2 4">3-hydroxyisobutyryl-CoA hydrolase</fullName>
        <shortName evidence="4">HIB-CoA hydrolase</shortName>
        <shortName evidence="4">HIBYL-CoA-H</shortName>
        <ecNumber evidence="2 4">3.1.2.4</ecNumber>
    </recommendedName>
    <alternativeName>
        <fullName evidence="4">3-hydroxyisobutyryl-coenzyme A hydrolase</fullName>
    </alternativeName>
</protein>
<reference evidence="7" key="4">
    <citation type="submission" date="2019-03" db="UniProtKB">
        <authorList>
            <consortium name="EnsemblPlants"/>
        </authorList>
    </citation>
    <scope>IDENTIFICATION</scope>
</reference>
<dbReference type="PANTHER" id="PTHR43176">
    <property type="entry name" value="3-HYDROXYISOBUTYRYL-COA HYDROLASE-RELATED"/>
    <property type="match status" value="1"/>
</dbReference>
<dbReference type="InterPro" id="IPR045004">
    <property type="entry name" value="ECH_dom"/>
</dbReference>
<organism evidence="7 8">
    <name type="scientific">Aegilops tauschii subsp. strangulata</name>
    <name type="common">Goatgrass</name>
    <dbReference type="NCBI Taxonomy" id="200361"/>
    <lineage>
        <taxon>Eukaryota</taxon>
        <taxon>Viridiplantae</taxon>
        <taxon>Streptophyta</taxon>
        <taxon>Embryophyta</taxon>
        <taxon>Tracheophyta</taxon>
        <taxon>Spermatophyta</taxon>
        <taxon>Magnoliopsida</taxon>
        <taxon>Liliopsida</taxon>
        <taxon>Poales</taxon>
        <taxon>Poaceae</taxon>
        <taxon>BOP clade</taxon>
        <taxon>Pooideae</taxon>
        <taxon>Triticodae</taxon>
        <taxon>Triticeae</taxon>
        <taxon>Triticinae</taxon>
        <taxon>Aegilops</taxon>
    </lineage>
</organism>
<evidence type="ECO:0000256" key="5">
    <source>
        <dbReference type="SAM" id="Phobius"/>
    </source>
</evidence>
<evidence type="ECO:0000256" key="1">
    <source>
        <dbReference type="ARBA" id="ARBA00001709"/>
    </source>
</evidence>
<evidence type="ECO:0000256" key="4">
    <source>
        <dbReference type="RuleBase" id="RU369070"/>
    </source>
</evidence>
<dbReference type="AlphaFoldDB" id="A0A452YPZ7"/>
<dbReference type="GO" id="GO:0003860">
    <property type="term" value="F:3-hydroxyisobutyryl-CoA hydrolase activity"/>
    <property type="evidence" value="ECO:0007669"/>
    <property type="project" value="UniProtKB-UniRule"/>
</dbReference>
<dbReference type="InterPro" id="IPR032259">
    <property type="entry name" value="HIBYL-CoA-H"/>
</dbReference>
<sequence length="75" mass="8198">ATYSKPQVSLLTGIVMGGGAGVSIHGRFRVATENTGLLIFFLDYLGSMESMLALLVQDWMVQKCLHVAWQLILSL</sequence>
<dbReference type="PANTHER" id="PTHR43176:SF3">
    <property type="entry name" value="3-HYDROXYISOBUTYRYL-COA HYDROLASE, MITOCHONDRIAL"/>
    <property type="match status" value="1"/>
</dbReference>
<evidence type="ECO:0000259" key="6">
    <source>
        <dbReference type="Pfam" id="PF16113"/>
    </source>
</evidence>
<reference evidence="8" key="2">
    <citation type="journal article" date="2017" name="Nat. Plants">
        <title>The Aegilops tauschii genome reveals multiple impacts of transposons.</title>
        <authorList>
            <person name="Zhao G."/>
            <person name="Zou C."/>
            <person name="Li K."/>
            <person name="Wang K."/>
            <person name="Li T."/>
            <person name="Gao L."/>
            <person name="Zhang X."/>
            <person name="Wang H."/>
            <person name="Yang Z."/>
            <person name="Liu X."/>
            <person name="Jiang W."/>
            <person name="Mao L."/>
            <person name="Kong X."/>
            <person name="Jiao Y."/>
            <person name="Jia J."/>
        </authorList>
    </citation>
    <scope>NUCLEOTIDE SEQUENCE [LARGE SCALE GENOMIC DNA]</scope>
    <source>
        <strain evidence="8">cv. AL8/78</strain>
    </source>
</reference>
<reference evidence="7" key="5">
    <citation type="journal article" date="2021" name="G3 (Bethesda)">
        <title>Aegilops tauschii genome assembly Aet v5.0 features greater sequence contiguity and improved annotation.</title>
        <authorList>
            <person name="Wang L."/>
            <person name="Zhu T."/>
            <person name="Rodriguez J.C."/>
            <person name="Deal K.R."/>
            <person name="Dubcovsky J."/>
            <person name="McGuire P.E."/>
            <person name="Lux T."/>
            <person name="Spannagl M."/>
            <person name="Mayer K.F.X."/>
            <person name="Baldrich P."/>
            <person name="Meyers B.C."/>
            <person name="Huo N."/>
            <person name="Gu Y.Q."/>
            <person name="Zhou H."/>
            <person name="Devos K.M."/>
            <person name="Bennetzen J.L."/>
            <person name="Unver T."/>
            <person name="Budak H."/>
            <person name="Gulick P.J."/>
            <person name="Galiba G."/>
            <person name="Kalapos B."/>
            <person name="Nelson D.R."/>
            <person name="Li P."/>
            <person name="You F.M."/>
            <person name="Luo M.C."/>
            <person name="Dvorak J."/>
        </authorList>
    </citation>
    <scope>NUCLEOTIDE SEQUENCE [LARGE SCALE GENOMIC DNA]</scope>
    <source>
        <strain evidence="7">cv. AL8/78</strain>
    </source>
</reference>
<evidence type="ECO:0000313" key="7">
    <source>
        <dbReference type="EnsemblPlants" id="AET1Gv20496100.11"/>
    </source>
</evidence>
<name>A0A452YPZ7_AEGTS</name>
<reference evidence="8" key="1">
    <citation type="journal article" date="2014" name="Science">
        <title>Ancient hybridizations among the ancestral genomes of bread wheat.</title>
        <authorList>
            <consortium name="International Wheat Genome Sequencing Consortium,"/>
            <person name="Marcussen T."/>
            <person name="Sandve S.R."/>
            <person name="Heier L."/>
            <person name="Spannagl M."/>
            <person name="Pfeifer M."/>
            <person name="Jakobsen K.S."/>
            <person name="Wulff B.B."/>
            <person name="Steuernagel B."/>
            <person name="Mayer K.F."/>
            <person name="Olsen O.A."/>
        </authorList>
    </citation>
    <scope>NUCLEOTIDE SEQUENCE [LARGE SCALE GENOMIC DNA]</scope>
    <source>
        <strain evidence="8">cv. AL8/78</strain>
    </source>
</reference>
<dbReference type="EnsemblPlants" id="AET1Gv20496100.11">
    <property type="protein sequence ID" value="AET1Gv20496100.11"/>
    <property type="gene ID" value="AET1Gv20496100"/>
</dbReference>
<dbReference type="SUPFAM" id="SSF52096">
    <property type="entry name" value="ClpP/crotonase"/>
    <property type="match status" value="1"/>
</dbReference>
<dbReference type="Gene3D" id="3.90.226.10">
    <property type="entry name" value="2-enoyl-CoA Hydratase, Chain A, domain 1"/>
    <property type="match status" value="1"/>
</dbReference>
<comment type="function">
    <text evidence="4">Hydrolyzes 3-hydroxyisobutyryl-CoA (HIBYL-CoA), a saline catabolite. Has high activity toward isobutyryl-CoA. Could be an isobutyryl-CoA dehydrogenase that functions in valine catabolism.</text>
</comment>
<proteinExistence type="inferred from homology"/>